<dbReference type="HAMAP" id="MF_00945_B">
    <property type="entry name" value="NusA_B"/>
    <property type="match status" value="1"/>
</dbReference>
<dbReference type="RefSeq" id="WP_012498481.1">
    <property type="nucleotide sequence ID" value="NC_011025.1"/>
</dbReference>
<feature type="coiled-coil region" evidence="8">
    <location>
        <begin position="451"/>
        <end position="478"/>
    </location>
</feature>
<dbReference type="GO" id="GO:0006353">
    <property type="term" value="P:DNA-templated transcription termination"/>
    <property type="evidence" value="ECO:0007669"/>
    <property type="project" value="UniProtKB-UniRule"/>
</dbReference>
<evidence type="ECO:0000256" key="8">
    <source>
        <dbReference type="SAM" id="Coils"/>
    </source>
</evidence>
<dbReference type="eggNOG" id="COG0195">
    <property type="taxonomic scope" value="Bacteria"/>
</dbReference>
<evidence type="ECO:0000256" key="5">
    <source>
        <dbReference type="ARBA" id="ARBA00023015"/>
    </source>
</evidence>
<evidence type="ECO:0000313" key="10">
    <source>
        <dbReference type="EMBL" id="ACF07524.1"/>
    </source>
</evidence>
<keyword evidence="1 7" id="KW-0806">Transcription termination</keyword>
<feature type="domain" description="S1 motif" evidence="9">
    <location>
        <begin position="153"/>
        <end position="220"/>
    </location>
</feature>
<keyword evidence="4 7" id="KW-0694">RNA-binding</keyword>
<dbReference type="SUPFAM" id="SSF50249">
    <property type="entry name" value="Nucleic acid-binding proteins"/>
    <property type="match status" value="1"/>
</dbReference>
<dbReference type="SUPFAM" id="SSF69705">
    <property type="entry name" value="Transcription factor NusA, N-terminal domain"/>
    <property type="match status" value="1"/>
</dbReference>
<dbReference type="Gene3D" id="2.40.50.140">
    <property type="entry name" value="Nucleic acid-binding proteins"/>
    <property type="match status" value="1"/>
</dbReference>
<dbReference type="InterPro" id="IPR003029">
    <property type="entry name" value="S1_domain"/>
</dbReference>
<dbReference type="GO" id="GO:0003746">
    <property type="term" value="F:translation elongation factor activity"/>
    <property type="evidence" value="ECO:0007669"/>
    <property type="project" value="UniProtKB-KW"/>
</dbReference>
<evidence type="ECO:0000256" key="6">
    <source>
        <dbReference type="ARBA" id="ARBA00023163"/>
    </source>
</evidence>
<dbReference type="GO" id="GO:0003700">
    <property type="term" value="F:DNA-binding transcription factor activity"/>
    <property type="evidence" value="ECO:0007669"/>
    <property type="project" value="InterPro"/>
</dbReference>
<keyword evidence="2 7" id="KW-0963">Cytoplasm</keyword>
<dbReference type="Gene3D" id="3.30.300.20">
    <property type="match status" value="2"/>
</dbReference>
<dbReference type="NCBIfam" id="TIGR01953">
    <property type="entry name" value="NusA"/>
    <property type="match status" value="1"/>
</dbReference>
<dbReference type="InterPro" id="IPR025249">
    <property type="entry name" value="TF_NusA_KH_1st"/>
</dbReference>
<dbReference type="HOGENOM" id="CLU_029242_2_5_14"/>
<accession>B3PNC2</accession>
<dbReference type="GO" id="GO:0003723">
    <property type="term" value="F:RNA binding"/>
    <property type="evidence" value="ECO:0007669"/>
    <property type="project" value="UniProtKB-UniRule"/>
</dbReference>
<evidence type="ECO:0000256" key="2">
    <source>
        <dbReference type="ARBA" id="ARBA00022490"/>
    </source>
</evidence>
<dbReference type="InterPro" id="IPR058582">
    <property type="entry name" value="KH_NusA_2nd"/>
</dbReference>
<dbReference type="AlphaFoldDB" id="B3PNC2"/>
<dbReference type="InterPro" id="IPR036555">
    <property type="entry name" value="NusA_N_sf"/>
</dbReference>
<dbReference type="InterPro" id="IPR030842">
    <property type="entry name" value="TF_NusA_bacterial"/>
</dbReference>
<organism evidence="10 11">
    <name type="scientific">Metamycoplasma arthritidis (strain 158L3-1)</name>
    <name type="common">Mycoplasma arthritidis</name>
    <dbReference type="NCBI Taxonomy" id="243272"/>
    <lineage>
        <taxon>Bacteria</taxon>
        <taxon>Bacillati</taxon>
        <taxon>Mycoplasmatota</taxon>
        <taxon>Mycoplasmoidales</taxon>
        <taxon>Metamycoplasmataceae</taxon>
        <taxon>Metamycoplasma</taxon>
    </lineage>
</organism>
<dbReference type="EMBL" id="CP001047">
    <property type="protein sequence ID" value="ACF07524.1"/>
    <property type="molecule type" value="Genomic_DNA"/>
</dbReference>
<keyword evidence="10" id="KW-0251">Elongation factor</keyword>
<dbReference type="STRING" id="243272.MARTH_orf784"/>
<dbReference type="InterPro" id="IPR015946">
    <property type="entry name" value="KH_dom-like_a/b"/>
</dbReference>
<dbReference type="InterPro" id="IPR010213">
    <property type="entry name" value="TF_NusA"/>
</dbReference>
<reference evidence="10 11" key="1">
    <citation type="journal article" date="2008" name="Infect. Immun.">
        <title>Genome of Mycoplasma arthritidis.</title>
        <authorList>
            <person name="Dybvig K."/>
            <person name="Zuhua C."/>
            <person name="Lao P."/>
            <person name="Jordan D.S."/>
            <person name="French C.T."/>
            <person name="Tu A.H."/>
            <person name="Loraine A.E."/>
        </authorList>
    </citation>
    <scope>NUCLEOTIDE SEQUENCE [LARGE SCALE GENOMIC DNA]</scope>
    <source>
        <strain evidence="10 11">158L3-1</strain>
    </source>
</reference>
<comment type="similarity">
    <text evidence="7">Belongs to the NusA family.</text>
</comment>
<sequence length="524" mass="59273">MSERTEGEIKKAKEIFKAINDLSKLKNLNTNEVIELFKDAVKKVIMSYDEDAELEFVFDEENNEFIVINHTKYVVQDPITAEDKDMLCRCIEVPLSIAKELKSTAKEGDVISETINFETFQKKDYIRILQSFNQSIRELEKKVIVGVYSLKIGQIVRAKVATPTTRGIFFELEDGTPAYMPSNANNRKLTANLQPGDSIDVYIDNVGDADKNVQVLVSTVESKLIDKLLYKEVPEIANGLIDIVKIARIPGERAKIAISANEKTPIGVEVVGSVLGENGSRINNVIQQLKGERLDVIEYSADIKTFIKNAISPAKVIDIVENKEKWQANYPAYIVVVPNQHNTLAIGKRGQNVVLASDLVRAKLDIFSQDQADLAKIEYDINNGNITQAELDELAQGKRLQSQFRRRTRQDTASRDTIDMADFEKEMEEIKARMTSYESFERQLFNQDVSNEDISLAFEKAQAELASLEKEIDEDDKLYSKQPENVEEDYAKITETKMKDFIKDADLSAGLDDLDLSDLDDEDW</sequence>
<keyword evidence="5 7" id="KW-0805">Transcription regulation</keyword>
<comment type="subunit">
    <text evidence="7">Monomer. Binds directly to the core enzyme of the DNA-dependent RNA polymerase and to nascent RNA.</text>
</comment>
<evidence type="ECO:0000256" key="7">
    <source>
        <dbReference type="HAMAP-Rule" id="MF_00945"/>
    </source>
</evidence>
<comment type="subcellular location">
    <subcellularLocation>
        <location evidence="7">Cytoplasm</location>
    </subcellularLocation>
</comment>
<comment type="function">
    <text evidence="7">Participates in both transcription termination and antitermination.</text>
</comment>
<dbReference type="Gene3D" id="3.30.1480.10">
    <property type="entry name" value="NusA, N-terminal domain"/>
    <property type="match status" value="1"/>
</dbReference>
<evidence type="ECO:0000313" key="11">
    <source>
        <dbReference type="Proteomes" id="UP000008812"/>
    </source>
</evidence>
<dbReference type="Pfam" id="PF08529">
    <property type="entry name" value="NusA_N"/>
    <property type="match status" value="1"/>
</dbReference>
<proteinExistence type="inferred from homology"/>
<dbReference type="Pfam" id="PF26594">
    <property type="entry name" value="KH_NusA_2nd"/>
    <property type="match status" value="1"/>
</dbReference>
<keyword evidence="3 7" id="KW-0889">Transcription antitermination</keyword>
<keyword evidence="8" id="KW-0175">Coiled coil</keyword>
<dbReference type="KEGG" id="mat:MARTH_orf784"/>
<evidence type="ECO:0000259" key="9">
    <source>
        <dbReference type="PROSITE" id="PS50126"/>
    </source>
</evidence>
<dbReference type="SUPFAM" id="SSF54814">
    <property type="entry name" value="Prokaryotic type KH domain (KH-domain type II)"/>
    <property type="match status" value="2"/>
</dbReference>
<evidence type="ECO:0000256" key="3">
    <source>
        <dbReference type="ARBA" id="ARBA00022814"/>
    </source>
</evidence>
<dbReference type="InterPro" id="IPR013735">
    <property type="entry name" value="TF_NusA_N"/>
</dbReference>
<dbReference type="Proteomes" id="UP000008812">
    <property type="component" value="Chromosome"/>
</dbReference>
<name>B3PNC2_META1</name>
<dbReference type="GO" id="GO:0005829">
    <property type="term" value="C:cytosol"/>
    <property type="evidence" value="ECO:0007669"/>
    <property type="project" value="TreeGrafter"/>
</dbReference>
<protein>
    <recommendedName>
        <fullName evidence="7">Transcription termination/antitermination protein NusA</fullName>
    </recommendedName>
</protein>
<evidence type="ECO:0000256" key="4">
    <source>
        <dbReference type="ARBA" id="ARBA00022884"/>
    </source>
</evidence>
<evidence type="ECO:0000256" key="1">
    <source>
        <dbReference type="ARBA" id="ARBA00022472"/>
    </source>
</evidence>
<dbReference type="InterPro" id="IPR009019">
    <property type="entry name" value="KH_sf_prok-type"/>
</dbReference>
<keyword evidence="11" id="KW-1185">Reference proteome</keyword>
<dbReference type="PANTHER" id="PTHR22648">
    <property type="entry name" value="TRANSCRIPTION TERMINATION FACTOR NUSA"/>
    <property type="match status" value="1"/>
</dbReference>
<dbReference type="InterPro" id="IPR012340">
    <property type="entry name" value="NA-bd_OB-fold"/>
</dbReference>
<dbReference type="Pfam" id="PF13184">
    <property type="entry name" value="KH_NusA_1st"/>
    <property type="match status" value="1"/>
</dbReference>
<keyword evidence="6 7" id="KW-0804">Transcription</keyword>
<keyword evidence="10" id="KW-0648">Protein biosynthesis</keyword>
<dbReference type="PANTHER" id="PTHR22648:SF0">
    <property type="entry name" value="TRANSCRIPTION TERMINATION_ANTITERMINATION PROTEIN NUSA"/>
    <property type="match status" value="1"/>
</dbReference>
<gene>
    <name evidence="7 10" type="primary">nusA</name>
    <name evidence="10" type="ordered locus">MARTH_orf784</name>
</gene>
<dbReference type="PROSITE" id="PS50126">
    <property type="entry name" value="S1"/>
    <property type="match status" value="1"/>
</dbReference>
<dbReference type="GO" id="GO:0031564">
    <property type="term" value="P:transcription antitermination"/>
    <property type="evidence" value="ECO:0007669"/>
    <property type="project" value="UniProtKB-UniRule"/>
</dbReference>